<name>A0A2H3G611_FUSOX</name>
<evidence type="ECO:0000256" key="2">
    <source>
        <dbReference type="ARBA" id="ARBA00022723"/>
    </source>
</evidence>
<feature type="domain" description="HAT C-terminal dimerisation" evidence="7">
    <location>
        <begin position="404"/>
        <end position="448"/>
    </location>
</feature>
<evidence type="ECO:0000259" key="8">
    <source>
        <dbReference type="Pfam" id="PF20516"/>
    </source>
</evidence>
<accession>A0A2H3G611</accession>
<sequence length="811" mass="93063">MTAQQQSLETLLGISSQRKSLKQQLDAASIKAESGRTTLADLPTVQIGCKRYIPEEYIANKNRKGRRSWIQAYGFFLTEVSPDLRTLQTYWACSKCDERGKSSLFVATNTTSPIEHLRRSHMMTEADGNAETRWNSTFMMIQRAIRKREQIDHFITYLDTKAAEPRQRVPVQDHLSQQDWLLLAEIQSLLKPLYEITMRCQGWAKEGRYGALWEVMIGMEYLLNFFEEQKLIFSPPDGTADELQIARASATTRCSPPRADQGRGREKHLPQHTRDEYTGAFSQAESLDDDHRRCIQISINNCWSKLDEYYSLLGQSPLYPAAVILHPRWNVSWLEANWTSHEQLVWLRDAKNSVREFFEQQYPRKEQSEAARTMIGKAIRQDEPSQFDQWMQSYDRYMMEEEDELGVYMRQGPVRRENLNPILWWKEHQEEYPRLSKFALDILAIPAMDLFTKLELESPCCIAFGTVEECGNSVNPCLQGAVLGYPVKRSTLELLKKPLRYVPIEDDPTEQLPDDIASLFDSIISITLHRERFLPSSLRPELTALHRKGMIRPGWYFDVNNNEATNRYSSELAALCNFQEAAKTCKSEEASEATWNLEVHAPLLKLAFDPFPSLRRDLLTAARISKPFLPEMQAATMYDYTRAKMVDLGVRICPPSDITQTIQQALISLPDNQRCINQTVYGPVRKDPIAMVIETKIAAGDLEEARLQLGIWVASWHQRIKMLIGTSSTRAATAPIVTLPLIIVMEHKWRLLFACDRQDRIEILEDVAIGSTDSLIGLYTIMATLRLIGAWMQDKYVTWLGEAFGHLNSAT</sequence>
<feature type="domain" description="PD-(D/E)XK nuclease-like" evidence="8">
    <location>
        <begin position="555"/>
        <end position="796"/>
    </location>
</feature>
<protein>
    <submittedName>
        <fullName evidence="9">Uncharacterized protein</fullName>
    </submittedName>
</protein>
<keyword evidence="5" id="KW-0539">Nucleus</keyword>
<dbReference type="InterPro" id="IPR012337">
    <property type="entry name" value="RNaseH-like_sf"/>
</dbReference>
<reference evidence="9 10" key="1">
    <citation type="journal article" date="2016" name="Environ. Microbiol.">
        <title>Effector profiles distinguish formae speciales of Fusarium oxysporum.</title>
        <authorList>
            <person name="van Dam P."/>
            <person name="Fokkens L."/>
            <person name="Schmidt S.M."/>
            <person name="Linmans J.H."/>
            <person name="Kistler H.C."/>
            <person name="Ma L.J."/>
            <person name="Rep M."/>
        </authorList>
    </citation>
    <scope>NUCLEOTIDE SEQUENCE [LARGE SCALE GENOMIC DNA]</scope>
    <source>
        <strain evidence="9 10">Forc016</strain>
    </source>
</reference>
<reference evidence="9 10" key="2">
    <citation type="journal article" date="2017" name="Sci. Rep.">
        <title>A mobile pathogenicity chromosome in Fusarium oxysporum for infection of multiple cucurbit species.</title>
        <authorList>
            <person name="van Dam P."/>
            <person name="Fokkens L."/>
            <person name="Ayukawa Y."/>
            <person name="van der Gragt M."/>
            <person name="Ter Horst A."/>
            <person name="Brankovics B."/>
            <person name="Houterman P.M."/>
            <person name="Arie T."/>
            <person name="Rep M."/>
        </authorList>
    </citation>
    <scope>NUCLEOTIDE SEQUENCE [LARGE SCALE GENOMIC DNA]</scope>
    <source>
        <strain evidence="9 10">Forc016</strain>
    </source>
</reference>
<evidence type="ECO:0000256" key="4">
    <source>
        <dbReference type="ARBA" id="ARBA00022833"/>
    </source>
</evidence>
<dbReference type="InterPro" id="IPR046797">
    <property type="entry name" value="PDDEXK_12"/>
</dbReference>
<feature type="region of interest" description="Disordered" evidence="6">
    <location>
        <begin position="250"/>
        <end position="270"/>
    </location>
</feature>
<dbReference type="GO" id="GO:0046983">
    <property type="term" value="F:protein dimerization activity"/>
    <property type="evidence" value="ECO:0007669"/>
    <property type="project" value="InterPro"/>
</dbReference>
<dbReference type="InterPro" id="IPR052035">
    <property type="entry name" value="ZnF_BED_domain_contain"/>
</dbReference>
<evidence type="ECO:0000256" key="1">
    <source>
        <dbReference type="ARBA" id="ARBA00004123"/>
    </source>
</evidence>
<dbReference type="InterPro" id="IPR008906">
    <property type="entry name" value="HATC_C_dom"/>
</dbReference>
<gene>
    <name evidence="9" type="ORF">AU210_016084</name>
</gene>
<dbReference type="STRING" id="327505.A0A2H3G611"/>
<evidence type="ECO:0000256" key="6">
    <source>
        <dbReference type="SAM" id="MobiDB-lite"/>
    </source>
</evidence>
<keyword evidence="4" id="KW-0862">Zinc</keyword>
<proteinExistence type="predicted"/>
<dbReference type="AlphaFoldDB" id="A0A2H3G611"/>
<comment type="subcellular location">
    <subcellularLocation>
        <location evidence="1">Nucleus</location>
    </subcellularLocation>
</comment>
<evidence type="ECO:0000256" key="5">
    <source>
        <dbReference type="ARBA" id="ARBA00023242"/>
    </source>
</evidence>
<dbReference type="SUPFAM" id="SSF53098">
    <property type="entry name" value="Ribonuclease H-like"/>
    <property type="match status" value="1"/>
</dbReference>
<dbReference type="Pfam" id="PF05699">
    <property type="entry name" value="Dimer_Tnp_hAT"/>
    <property type="match status" value="1"/>
</dbReference>
<dbReference type="GO" id="GO:0008270">
    <property type="term" value="F:zinc ion binding"/>
    <property type="evidence" value="ECO:0007669"/>
    <property type="project" value="UniProtKB-KW"/>
</dbReference>
<organism evidence="9 10">
    <name type="scientific">Fusarium oxysporum f. sp. radicis-cucumerinum</name>
    <dbReference type="NCBI Taxonomy" id="327505"/>
    <lineage>
        <taxon>Eukaryota</taxon>
        <taxon>Fungi</taxon>
        <taxon>Dikarya</taxon>
        <taxon>Ascomycota</taxon>
        <taxon>Pezizomycotina</taxon>
        <taxon>Sordariomycetes</taxon>
        <taxon>Hypocreomycetidae</taxon>
        <taxon>Hypocreales</taxon>
        <taxon>Nectriaceae</taxon>
        <taxon>Fusarium</taxon>
        <taxon>Fusarium oxysporum species complex</taxon>
    </lineage>
</organism>
<comment type="caution">
    <text evidence="9">The sequence shown here is derived from an EMBL/GenBank/DDBJ whole genome shotgun (WGS) entry which is preliminary data.</text>
</comment>
<evidence type="ECO:0000259" key="7">
    <source>
        <dbReference type="Pfam" id="PF05699"/>
    </source>
</evidence>
<keyword evidence="2" id="KW-0479">Metal-binding</keyword>
<dbReference type="PANTHER" id="PTHR46481:SF10">
    <property type="entry name" value="ZINC FINGER BED DOMAIN-CONTAINING PROTEIN 39"/>
    <property type="match status" value="1"/>
</dbReference>
<evidence type="ECO:0000256" key="3">
    <source>
        <dbReference type="ARBA" id="ARBA00022771"/>
    </source>
</evidence>
<dbReference type="PANTHER" id="PTHR46481">
    <property type="entry name" value="ZINC FINGER BED DOMAIN-CONTAINING PROTEIN 4"/>
    <property type="match status" value="1"/>
</dbReference>
<dbReference type="EMBL" id="MABQ02000012">
    <property type="protein sequence ID" value="PCD22294.1"/>
    <property type="molecule type" value="Genomic_DNA"/>
</dbReference>
<dbReference type="GO" id="GO:0005634">
    <property type="term" value="C:nucleus"/>
    <property type="evidence" value="ECO:0007669"/>
    <property type="project" value="UniProtKB-SubCell"/>
</dbReference>
<dbReference type="Pfam" id="PF20516">
    <property type="entry name" value="PDDEXK_12"/>
    <property type="match status" value="1"/>
</dbReference>
<evidence type="ECO:0000313" key="9">
    <source>
        <dbReference type="EMBL" id="PCD22294.1"/>
    </source>
</evidence>
<dbReference type="Proteomes" id="UP000219602">
    <property type="component" value="Chromosome RC"/>
</dbReference>
<keyword evidence="3" id="KW-0863">Zinc-finger</keyword>
<evidence type="ECO:0000313" key="10">
    <source>
        <dbReference type="Proteomes" id="UP000219602"/>
    </source>
</evidence>
<feature type="compositionally biased region" description="Basic and acidic residues" evidence="6">
    <location>
        <begin position="260"/>
        <end position="270"/>
    </location>
</feature>